<accession>A0AAV7R9S9</accession>
<evidence type="ECO:0000256" key="1">
    <source>
        <dbReference type="SAM" id="MobiDB-lite"/>
    </source>
</evidence>
<dbReference type="Proteomes" id="UP001066276">
    <property type="component" value="Chromosome 5"/>
</dbReference>
<comment type="caution">
    <text evidence="2">The sequence shown here is derived from an EMBL/GenBank/DDBJ whole genome shotgun (WGS) entry which is preliminary data.</text>
</comment>
<name>A0AAV7R9S9_PLEWA</name>
<evidence type="ECO:0000313" key="2">
    <source>
        <dbReference type="EMBL" id="KAJ1148853.1"/>
    </source>
</evidence>
<dbReference type="AlphaFoldDB" id="A0AAV7R9S9"/>
<keyword evidence="3" id="KW-1185">Reference proteome</keyword>
<feature type="compositionally biased region" description="Basic residues" evidence="1">
    <location>
        <begin position="1"/>
        <end position="10"/>
    </location>
</feature>
<evidence type="ECO:0000313" key="3">
    <source>
        <dbReference type="Proteomes" id="UP001066276"/>
    </source>
</evidence>
<organism evidence="2 3">
    <name type="scientific">Pleurodeles waltl</name>
    <name type="common">Iberian ribbed newt</name>
    <dbReference type="NCBI Taxonomy" id="8319"/>
    <lineage>
        <taxon>Eukaryota</taxon>
        <taxon>Metazoa</taxon>
        <taxon>Chordata</taxon>
        <taxon>Craniata</taxon>
        <taxon>Vertebrata</taxon>
        <taxon>Euteleostomi</taxon>
        <taxon>Amphibia</taxon>
        <taxon>Batrachia</taxon>
        <taxon>Caudata</taxon>
        <taxon>Salamandroidea</taxon>
        <taxon>Salamandridae</taxon>
        <taxon>Pleurodelinae</taxon>
        <taxon>Pleurodeles</taxon>
    </lineage>
</organism>
<protein>
    <submittedName>
        <fullName evidence="2">Uncharacterized protein</fullName>
    </submittedName>
</protein>
<dbReference type="EMBL" id="JANPWB010000009">
    <property type="protein sequence ID" value="KAJ1148853.1"/>
    <property type="molecule type" value="Genomic_DNA"/>
</dbReference>
<gene>
    <name evidence="2" type="ORF">NDU88_001677</name>
</gene>
<reference evidence="2" key="1">
    <citation type="journal article" date="2022" name="bioRxiv">
        <title>Sequencing and chromosome-scale assembly of the giantPleurodeles waltlgenome.</title>
        <authorList>
            <person name="Brown T."/>
            <person name="Elewa A."/>
            <person name="Iarovenko S."/>
            <person name="Subramanian E."/>
            <person name="Araus A.J."/>
            <person name="Petzold A."/>
            <person name="Susuki M."/>
            <person name="Suzuki K.-i.T."/>
            <person name="Hayashi T."/>
            <person name="Toyoda A."/>
            <person name="Oliveira C."/>
            <person name="Osipova E."/>
            <person name="Leigh N.D."/>
            <person name="Simon A."/>
            <person name="Yun M.H."/>
        </authorList>
    </citation>
    <scope>NUCLEOTIDE SEQUENCE</scope>
    <source>
        <strain evidence="2">20211129_DDA</strain>
        <tissue evidence="2">Liver</tissue>
    </source>
</reference>
<sequence>MFTAPRRAHTGHTQGSPGALGRAPPSFSASAVTRRLRPTQRGQRIFSSHLLRGRTRAEAAARRSAQYMDGVCVFMHRRMNHLAVSAE</sequence>
<proteinExistence type="predicted"/>
<feature type="region of interest" description="Disordered" evidence="1">
    <location>
        <begin position="1"/>
        <end position="56"/>
    </location>
</feature>